<comment type="subcellular location">
    <subcellularLocation>
        <location evidence="1">Membrane</location>
        <topology evidence="1">Multi-pass membrane protein</topology>
    </subcellularLocation>
</comment>
<comment type="similarity">
    <text evidence="2">Belongs to the EamA transporter family.</text>
</comment>
<dbReference type="GO" id="GO:0016020">
    <property type="term" value="C:membrane"/>
    <property type="evidence" value="ECO:0007669"/>
    <property type="project" value="UniProtKB-SubCell"/>
</dbReference>
<evidence type="ECO:0000256" key="4">
    <source>
        <dbReference type="ARBA" id="ARBA00022989"/>
    </source>
</evidence>
<keyword evidence="5 6" id="KW-0472">Membrane</keyword>
<feature type="transmembrane region" description="Helical" evidence="6">
    <location>
        <begin position="67"/>
        <end position="85"/>
    </location>
</feature>
<dbReference type="RefSeq" id="WP_046367623.1">
    <property type="nucleotide sequence ID" value="NZ_BBWV01000001.1"/>
</dbReference>
<organism evidence="8 9">
    <name type="scientific">Flavihumibacter petaseus NBRC 106054</name>
    <dbReference type="NCBI Taxonomy" id="1220578"/>
    <lineage>
        <taxon>Bacteria</taxon>
        <taxon>Pseudomonadati</taxon>
        <taxon>Bacteroidota</taxon>
        <taxon>Chitinophagia</taxon>
        <taxon>Chitinophagales</taxon>
        <taxon>Chitinophagaceae</taxon>
        <taxon>Flavihumibacter</taxon>
    </lineage>
</organism>
<protein>
    <submittedName>
        <fullName evidence="8">Putative DMT family transporter</fullName>
    </submittedName>
</protein>
<feature type="transmembrane region" description="Helical" evidence="6">
    <location>
        <begin position="272"/>
        <end position="289"/>
    </location>
</feature>
<evidence type="ECO:0000259" key="7">
    <source>
        <dbReference type="Pfam" id="PF00892"/>
    </source>
</evidence>
<keyword evidence="3 6" id="KW-0812">Transmembrane</keyword>
<dbReference type="STRING" id="1220578.FPE01S_01_08440"/>
<sequence length="302" mass="33093">MSKQSPKALLAVALVSLLWGTTWLASKWGVAYMPALQLSGLRQLLGGSLYILYFLTKGRALPKGKEWRPVLILSFLNIFLSNGLSTWGVKYISSGLAAIIAAMVPLWIVLISLVSGKASLSGKSIAGFLLGFAGICIIFYDHLNDFLNADFRFGIFLSVLATFSWALGSVYTKEQVKAFNPYFSIGLQMFLSGIALTAVAWLTDQHIPLSEIPLPSWSAIIYLATFGSVMAFMAYLYALHHLPTEQVSIYSYINPIVAVLLGSWIFSERLNIFIVIGGLVAIAGVYLVNESYRKKPDQSASQ</sequence>
<dbReference type="PANTHER" id="PTHR32322">
    <property type="entry name" value="INNER MEMBRANE TRANSPORTER"/>
    <property type="match status" value="1"/>
</dbReference>
<dbReference type="InterPro" id="IPR000620">
    <property type="entry name" value="EamA_dom"/>
</dbReference>
<evidence type="ECO:0000256" key="5">
    <source>
        <dbReference type="ARBA" id="ARBA00023136"/>
    </source>
</evidence>
<feature type="transmembrane region" description="Helical" evidence="6">
    <location>
        <begin position="214"/>
        <end position="237"/>
    </location>
</feature>
<feature type="transmembrane region" description="Helical" evidence="6">
    <location>
        <begin position="249"/>
        <end position="266"/>
    </location>
</feature>
<feature type="domain" description="EamA" evidence="7">
    <location>
        <begin position="153"/>
        <end position="289"/>
    </location>
</feature>
<feature type="transmembrane region" description="Helical" evidence="6">
    <location>
        <begin position="182"/>
        <end position="202"/>
    </location>
</feature>
<dbReference type="EMBL" id="BBWV01000001">
    <property type="protein sequence ID" value="GAO41829.1"/>
    <property type="molecule type" value="Genomic_DNA"/>
</dbReference>
<dbReference type="Proteomes" id="UP000033121">
    <property type="component" value="Unassembled WGS sequence"/>
</dbReference>
<gene>
    <name evidence="8" type="ORF">FPE01S_01_08440</name>
</gene>
<feature type="domain" description="EamA" evidence="7">
    <location>
        <begin position="8"/>
        <end position="139"/>
    </location>
</feature>
<proteinExistence type="inferred from homology"/>
<dbReference type="SUPFAM" id="SSF103481">
    <property type="entry name" value="Multidrug resistance efflux transporter EmrE"/>
    <property type="match status" value="2"/>
</dbReference>
<accession>A0A0E9MW60</accession>
<evidence type="ECO:0000313" key="9">
    <source>
        <dbReference type="Proteomes" id="UP000033121"/>
    </source>
</evidence>
<feature type="transmembrane region" description="Helical" evidence="6">
    <location>
        <begin position="125"/>
        <end position="143"/>
    </location>
</feature>
<comment type="caution">
    <text evidence="8">The sequence shown here is derived from an EMBL/GenBank/DDBJ whole genome shotgun (WGS) entry which is preliminary data.</text>
</comment>
<dbReference type="Pfam" id="PF00892">
    <property type="entry name" value="EamA"/>
    <property type="match status" value="2"/>
</dbReference>
<dbReference type="PANTHER" id="PTHR32322:SF2">
    <property type="entry name" value="EAMA DOMAIN-CONTAINING PROTEIN"/>
    <property type="match status" value="1"/>
</dbReference>
<dbReference type="InterPro" id="IPR050638">
    <property type="entry name" value="AA-Vitamin_Transporters"/>
</dbReference>
<evidence type="ECO:0000256" key="1">
    <source>
        <dbReference type="ARBA" id="ARBA00004141"/>
    </source>
</evidence>
<evidence type="ECO:0000256" key="2">
    <source>
        <dbReference type="ARBA" id="ARBA00007362"/>
    </source>
</evidence>
<keyword evidence="9" id="KW-1185">Reference proteome</keyword>
<reference evidence="8 9" key="1">
    <citation type="submission" date="2015-04" db="EMBL/GenBank/DDBJ databases">
        <title>Whole genome shotgun sequence of Flavihumibacter petaseus NBRC 106054.</title>
        <authorList>
            <person name="Miyazawa S."/>
            <person name="Hosoyama A."/>
            <person name="Hashimoto M."/>
            <person name="Noguchi M."/>
            <person name="Tsuchikane K."/>
            <person name="Ohji S."/>
            <person name="Yamazoe A."/>
            <person name="Ichikawa N."/>
            <person name="Kimura A."/>
            <person name="Fujita N."/>
        </authorList>
    </citation>
    <scope>NUCLEOTIDE SEQUENCE [LARGE SCALE GENOMIC DNA]</scope>
    <source>
        <strain evidence="8 9">NBRC 106054</strain>
    </source>
</reference>
<dbReference type="AlphaFoldDB" id="A0A0E9MW60"/>
<name>A0A0E9MW60_9BACT</name>
<evidence type="ECO:0000256" key="6">
    <source>
        <dbReference type="SAM" id="Phobius"/>
    </source>
</evidence>
<evidence type="ECO:0000313" key="8">
    <source>
        <dbReference type="EMBL" id="GAO41829.1"/>
    </source>
</evidence>
<feature type="transmembrane region" description="Helical" evidence="6">
    <location>
        <begin position="149"/>
        <end position="170"/>
    </location>
</feature>
<keyword evidence="4 6" id="KW-1133">Transmembrane helix</keyword>
<evidence type="ECO:0000256" key="3">
    <source>
        <dbReference type="ARBA" id="ARBA00022692"/>
    </source>
</evidence>
<dbReference type="InterPro" id="IPR037185">
    <property type="entry name" value="EmrE-like"/>
</dbReference>
<feature type="transmembrane region" description="Helical" evidence="6">
    <location>
        <begin position="34"/>
        <end position="55"/>
    </location>
</feature>
<dbReference type="OrthoDB" id="9812547at2"/>
<feature type="transmembrane region" description="Helical" evidence="6">
    <location>
        <begin position="91"/>
        <end position="113"/>
    </location>
</feature>